<evidence type="ECO:0000313" key="2">
    <source>
        <dbReference type="EMBL" id="MBS4539592.1"/>
    </source>
</evidence>
<dbReference type="Proteomes" id="UP000724672">
    <property type="component" value="Unassembled WGS sequence"/>
</dbReference>
<reference evidence="2" key="1">
    <citation type="submission" date="2019-12" db="EMBL/GenBank/DDBJ databases">
        <title>Clostridiaceae gen. nov. sp. nov., isolated from sediment in Xinjiang, China.</title>
        <authorList>
            <person name="Zhang R."/>
        </authorList>
    </citation>
    <scope>NUCLEOTIDE SEQUENCE</scope>
    <source>
        <strain evidence="2">D2Q-11</strain>
    </source>
</reference>
<proteinExistence type="predicted"/>
<dbReference type="Pfam" id="PF13346">
    <property type="entry name" value="ABC2_membrane_5"/>
    <property type="match status" value="1"/>
</dbReference>
<dbReference type="EMBL" id="WSFT01000053">
    <property type="protein sequence ID" value="MBS4539592.1"/>
    <property type="molecule type" value="Genomic_DNA"/>
</dbReference>
<gene>
    <name evidence="2" type="ORF">GOQ27_14050</name>
</gene>
<keyword evidence="3" id="KW-1185">Reference proteome</keyword>
<feature type="transmembrane region" description="Helical" evidence="1">
    <location>
        <begin position="125"/>
        <end position="143"/>
    </location>
</feature>
<keyword evidence="1" id="KW-0812">Transmembrane</keyword>
<protein>
    <submittedName>
        <fullName evidence="2">ABC-2 transporter permease</fullName>
    </submittedName>
</protein>
<evidence type="ECO:0000256" key="1">
    <source>
        <dbReference type="SAM" id="Phobius"/>
    </source>
</evidence>
<accession>A0A942V1S6</accession>
<feature type="transmembrane region" description="Helical" evidence="1">
    <location>
        <begin position="12"/>
        <end position="33"/>
    </location>
</feature>
<feature type="transmembrane region" description="Helical" evidence="1">
    <location>
        <begin position="150"/>
        <end position="169"/>
    </location>
</feature>
<feature type="transmembrane region" description="Helical" evidence="1">
    <location>
        <begin position="189"/>
        <end position="213"/>
    </location>
</feature>
<dbReference type="RefSeq" id="WP_203367517.1">
    <property type="nucleotide sequence ID" value="NZ_WSFT01000053.1"/>
</dbReference>
<organism evidence="2 3">
    <name type="scientific">Anaeromonas frigoriresistens</name>
    <dbReference type="NCBI Taxonomy" id="2683708"/>
    <lineage>
        <taxon>Bacteria</taxon>
        <taxon>Bacillati</taxon>
        <taxon>Bacillota</taxon>
        <taxon>Tissierellia</taxon>
        <taxon>Tissierellales</taxon>
        <taxon>Thermohalobacteraceae</taxon>
        <taxon>Anaeromonas</taxon>
    </lineage>
</organism>
<dbReference type="AlphaFoldDB" id="A0A942V1S6"/>
<dbReference type="InterPro" id="IPR025699">
    <property type="entry name" value="ABC2_memb-like"/>
</dbReference>
<evidence type="ECO:0000313" key="3">
    <source>
        <dbReference type="Proteomes" id="UP000724672"/>
    </source>
</evidence>
<name>A0A942V1S6_9FIRM</name>
<sequence>MKSLINLVKKDFLQIKKYIIVMLLFSIIAPIFISFRTPEFQANGFLLYMLLIFMLTFMTYHMISIEEMKHKGMIYIQTTPMPNHLIALSKIIVVTIVFFIITGIFVSLSKLDITKVGSIEQSEVLVTFLLVELFFSIYVPLTFKLGYVKLQIVSASVIFLTPFLIGLIPKKLSNSIFTFLKFNNISNSILYITSLLILITLISISIKTTCLILNNKEY</sequence>
<keyword evidence="1" id="KW-0472">Membrane</keyword>
<feature type="transmembrane region" description="Helical" evidence="1">
    <location>
        <begin position="84"/>
        <end position="105"/>
    </location>
</feature>
<keyword evidence="1" id="KW-1133">Transmembrane helix</keyword>
<feature type="transmembrane region" description="Helical" evidence="1">
    <location>
        <begin position="45"/>
        <end position="63"/>
    </location>
</feature>
<comment type="caution">
    <text evidence="2">The sequence shown here is derived from an EMBL/GenBank/DDBJ whole genome shotgun (WGS) entry which is preliminary data.</text>
</comment>